<proteinExistence type="predicted"/>
<feature type="compositionally biased region" description="Low complexity" evidence="1">
    <location>
        <begin position="390"/>
        <end position="399"/>
    </location>
</feature>
<protein>
    <submittedName>
        <fullName evidence="2">Uncharacterized protein</fullName>
    </submittedName>
</protein>
<keyword evidence="3" id="KW-1185">Reference proteome</keyword>
<evidence type="ECO:0000313" key="3">
    <source>
        <dbReference type="Proteomes" id="UP000440578"/>
    </source>
</evidence>
<evidence type="ECO:0000313" key="2">
    <source>
        <dbReference type="EMBL" id="KAF0313705.1"/>
    </source>
</evidence>
<name>A0A6A4X352_AMPAM</name>
<dbReference type="EMBL" id="VIIS01000074">
    <property type="protein sequence ID" value="KAF0313705.1"/>
    <property type="molecule type" value="Genomic_DNA"/>
</dbReference>
<accession>A0A6A4X352</accession>
<gene>
    <name evidence="2" type="ORF">FJT64_015838</name>
</gene>
<dbReference type="Proteomes" id="UP000440578">
    <property type="component" value="Unassembled WGS sequence"/>
</dbReference>
<feature type="region of interest" description="Disordered" evidence="1">
    <location>
        <begin position="375"/>
        <end position="412"/>
    </location>
</feature>
<reference evidence="2 3" key="1">
    <citation type="submission" date="2019-07" db="EMBL/GenBank/DDBJ databases">
        <title>Draft genome assembly of a fouling barnacle, Amphibalanus amphitrite (Darwin, 1854): The first reference genome for Thecostraca.</title>
        <authorList>
            <person name="Kim W."/>
        </authorList>
    </citation>
    <scope>NUCLEOTIDE SEQUENCE [LARGE SCALE GENOMIC DNA]</scope>
    <source>
        <strain evidence="2">SNU_AA5</strain>
        <tissue evidence="2">Soma without cirri and trophi</tissue>
    </source>
</reference>
<evidence type="ECO:0000256" key="1">
    <source>
        <dbReference type="SAM" id="MobiDB-lite"/>
    </source>
</evidence>
<organism evidence="2 3">
    <name type="scientific">Amphibalanus amphitrite</name>
    <name type="common">Striped barnacle</name>
    <name type="synonym">Balanus amphitrite</name>
    <dbReference type="NCBI Taxonomy" id="1232801"/>
    <lineage>
        <taxon>Eukaryota</taxon>
        <taxon>Metazoa</taxon>
        <taxon>Ecdysozoa</taxon>
        <taxon>Arthropoda</taxon>
        <taxon>Crustacea</taxon>
        <taxon>Multicrustacea</taxon>
        <taxon>Cirripedia</taxon>
        <taxon>Thoracica</taxon>
        <taxon>Thoracicalcarea</taxon>
        <taxon>Balanomorpha</taxon>
        <taxon>Balanoidea</taxon>
        <taxon>Balanidae</taxon>
        <taxon>Amphibalaninae</taxon>
        <taxon>Amphibalanus</taxon>
    </lineage>
</organism>
<dbReference type="AlphaFoldDB" id="A0A6A4X352"/>
<comment type="caution">
    <text evidence="2">The sequence shown here is derived from an EMBL/GenBank/DDBJ whole genome shotgun (WGS) entry which is preliminary data.</text>
</comment>
<dbReference type="OrthoDB" id="7450257at2759"/>
<sequence length="412" mass="45961">MDGSTGHSPYKQSKMTCDDQLFVVSMVPLRLVLKDGSAVIWANHTPSSARFCRPISIQYIRESTSLTAETARNMEKEIDELLPLQSASATVSYELYMTMVDGKVVNAVTGTPSSQTCSICGATPRAMNNLEAVSTRPIRNLQYGISTLHCWIRAMEALLRIAYRIRLCKRTARDDQEKKLVEETKQEVQSKLRERLGLRVDEPRTGGAGNSNDGNTARRAFQSAKEFAACTGVDERLVRRVHVILQAVSSFYTVNSAALADYCRQTAELYVELYGWYYMPVTLHKLLMHSATVVEWCLLPIGAMSEEAAESGHKQLRKFRLKHTRKDSRLHAISDLYGYLLVSSDPLVSSIGASRRRRRYRDKVSQLLPETVALLREPELPSSNDEVYGSDSGSDTSSCSDDDSDSSCCSDV</sequence>